<dbReference type="KEGG" id="haly:HYG82_13965"/>
<dbReference type="EMBL" id="CP058601">
    <property type="protein sequence ID" value="QLG49882.1"/>
    <property type="molecule type" value="Genomic_DNA"/>
</dbReference>
<protein>
    <submittedName>
        <fullName evidence="1">Uncharacterized protein</fullName>
    </submittedName>
</protein>
<dbReference type="AlphaFoldDB" id="A0A7D5KY14"/>
<dbReference type="OrthoDB" id="256286at2157"/>
<sequence length="49" mass="5474">MKLNIGCVKIEFDVESQYGSLKETKEHHGLTGKGMLLHAQRELDSESAD</sequence>
<dbReference type="RefSeq" id="WP_179261853.1">
    <property type="nucleotide sequence ID" value="NZ_CP058601.1"/>
</dbReference>
<evidence type="ECO:0000313" key="2">
    <source>
        <dbReference type="Proteomes" id="UP000509241"/>
    </source>
</evidence>
<name>A0A7D5KY14_9EURY</name>
<keyword evidence="2" id="KW-1185">Reference proteome</keyword>
<organism evidence="1 2">
    <name type="scientific">Natrinema halophilum</name>
    <dbReference type="NCBI Taxonomy" id="1699371"/>
    <lineage>
        <taxon>Archaea</taxon>
        <taxon>Methanobacteriati</taxon>
        <taxon>Methanobacteriota</taxon>
        <taxon>Stenosarchaea group</taxon>
        <taxon>Halobacteria</taxon>
        <taxon>Halobacteriales</taxon>
        <taxon>Natrialbaceae</taxon>
        <taxon>Natrinema</taxon>
    </lineage>
</organism>
<dbReference type="GeneID" id="56034418"/>
<evidence type="ECO:0000313" key="1">
    <source>
        <dbReference type="EMBL" id="QLG49882.1"/>
    </source>
</evidence>
<gene>
    <name evidence="1" type="ORF">HYG82_13965</name>
</gene>
<proteinExistence type="predicted"/>
<reference evidence="1 2" key="1">
    <citation type="submission" date="2020-07" db="EMBL/GenBank/DDBJ databases">
        <authorList>
            <person name="Cui H."/>
        </authorList>
    </citation>
    <scope>NUCLEOTIDE SEQUENCE [LARGE SCALE GENOMIC DNA]</scope>
    <source>
        <strain evidence="1 2">YPL8</strain>
    </source>
</reference>
<accession>A0A7D5KY14</accession>
<dbReference type="Proteomes" id="UP000509241">
    <property type="component" value="Chromosome"/>
</dbReference>